<evidence type="ECO:0000256" key="4">
    <source>
        <dbReference type="ARBA" id="ARBA00023004"/>
    </source>
</evidence>
<keyword evidence="3" id="KW-0479">Metal-binding</keyword>
<dbReference type="RefSeq" id="WP_099839138.1">
    <property type="nucleotide sequence ID" value="NZ_PEIK01000005.1"/>
</dbReference>
<dbReference type="SFLD" id="SFLDG01067">
    <property type="entry name" value="SPASM/twitch_domain_containing"/>
    <property type="match status" value="1"/>
</dbReference>
<dbReference type="SFLD" id="SFLDG01386">
    <property type="entry name" value="main_SPASM_domain-containing"/>
    <property type="match status" value="1"/>
</dbReference>
<comment type="cofactor">
    <cofactor evidence="1">
        <name>[4Fe-4S] cluster</name>
        <dbReference type="ChEBI" id="CHEBI:49883"/>
    </cofactor>
</comment>
<organism evidence="7 8">
    <name type="scientific">Clostridium combesii</name>
    <dbReference type="NCBI Taxonomy" id="39481"/>
    <lineage>
        <taxon>Bacteria</taxon>
        <taxon>Bacillati</taxon>
        <taxon>Bacillota</taxon>
        <taxon>Clostridia</taxon>
        <taxon>Eubacteriales</taxon>
        <taxon>Clostridiaceae</taxon>
        <taxon>Clostridium</taxon>
    </lineage>
</organism>
<dbReference type="NCBIfam" id="TIGR04119">
    <property type="entry name" value="CXXX_matur"/>
    <property type="match status" value="1"/>
</dbReference>
<evidence type="ECO:0000256" key="2">
    <source>
        <dbReference type="ARBA" id="ARBA00022691"/>
    </source>
</evidence>
<evidence type="ECO:0000259" key="6">
    <source>
        <dbReference type="Pfam" id="PF04055"/>
    </source>
</evidence>
<comment type="caution">
    <text evidence="7">The sequence shown here is derived from an EMBL/GenBank/DDBJ whole genome shotgun (WGS) entry which is preliminary data.</text>
</comment>
<proteinExistence type="predicted"/>
<dbReference type="GO" id="GO:0016491">
    <property type="term" value="F:oxidoreductase activity"/>
    <property type="evidence" value="ECO:0007669"/>
    <property type="project" value="InterPro"/>
</dbReference>
<dbReference type="InterPro" id="IPR007197">
    <property type="entry name" value="rSAM"/>
</dbReference>
<dbReference type="PANTHER" id="PTHR43273">
    <property type="entry name" value="ANAEROBIC SULFATASE-MATURATING ENZYME HOMOLOG ASLB-RELATED"/>
    <property type="match status" value="1"/>
</dbReference>
<evidence type="ECO:0000313" key="8">
    <source>
        <dbReference type="Proteomes" id="UP000231322"/>
    </source>
</evidence>
<dbReference type="NCBIfam" id="TIGR04115">
    <property type="entry name" value="rSAM_Cxxx_rpt"/>
    <property type="match status" value="1"/>
</dbReference>
<evidence type="ECO:0000256" key="1">
    <source>
        <dbReference type="ARBA" id="ARBA00001966"/>
    </source>
</evidence>
<dbReference type="Gene3D" id="3.20.20.70">
    <property type="entry name" value="Aldolase class I"/>
    <property type="match status" value="2"/>
</dbReference>
<dbReference type="InterPro" id="IPR026401">
    <property type="entry name" value="CXXX_matur"/>
</dbReference>
<dbReference type="SFLD" id="SFLDG01384">
    <property type="entry name" value="thioether_bond_formation_requi"/>
    <property type="match status" value="1"/>
</dbReference>
<evidence type="ECO:0000256" key="3">
    <source>
        <dbReference type="ARBA" id="ARBA00022723"/>
    </source>
</evidence>
<dbReference type="SUPFAM" id="SSF102114">
    <property type="entry name" value="Radical SAM enzymes"/>
    <property type="match status" value="1"/>
</dbReference>
<evidence type="ECO:0000256" key="5">
    <source>
        <dbReference type="ARBA" id="ARBA00023014"/>
    </source>
</evidence>
<dbReference type="InterPro" id="IPR013785">
    <property type="entry name" value="Aldolase_TIM"/>
</dbReference>
<protein>
    <submittedName>
        <fullName evidence="7">Radical SAM protein</fullName>
    </submittedName>
</protein>
<dbReference type="CDD" id="cd01335">
    <property type="entry name" value="Radical_SAM"/>
    <property type="match status" value="1"/>
</dbReference>
<name>A0A2G7HHN6_9CLOT</name>
<keyword evidence="8" id="KW-1185">Reference proteome</keyword>
<feature type="domain" description="Radical SAM core" evidence="6">
    <location>
        <begin position="25"/>
        <end position="179"/>
    </location>
</feature>
<dbReference type="GO" id="GO:0051536">
    <property type="term" value="F:iron-sulfur cluster binding"/>
    <property type="evidence" value="ECO:0007669"/>
    <property type="project" value="UniProtKB-KW"/>
</dbReference>
<dbReference type="InterPro" id="IPR023867">
    <property type="entry name" value="Sulphatase_maturase_rSAM"/>
</dbReference>
<evidence type="ECO:0000313" key="7">
    <source>
        <dbReference type="EMBL" id="PIH04574.1"/>
    </source>
</evidence>
<reference evidence="7 8" key="1">
    <citation type="submission" date="2017-10" db="EMBL/GenBank/DDBJ databases">
        <title>Reclassification of Eubacterium combesii and discrepancies in the nomenclature of botulinum neurotoxin producing clostridia. Request for an Opinion.</title>
        <authorList>
            <person name="Dobritsa A.P."/>
            <person name="Kutumbaka K.K."/>
            <person name="Samadpour M."/>
        </authorList>
    </citation>
    <scope>NUCLEOTIDE SEQUENCE [LARGE SCALE GENOMIC DNA]</scope>
    <source>
        <strain evidence="7 8">DSM 20696</strain>
    </source>
</reference>
<gene>
    <name evidence="7" type="ORF">CS538_08220</name>
</gene>
<dbReference type="InterPro" id="IPR058240">
    <property type="entry name" value="rSAM_sf"/>
</dbReference>
<keyword evidence="4" id="KW-0408">Iron</keyword>
<dbReference type="Pfam" id="PF04055">
    <property type="entry name" value="Radical_SAM"/>
    <property type="match status" value="1"/>
</dbReference>
<dbReference type="InterPro" id="IPR026412">
    <property type="entry name" value="rSAM_Cxxx_rpt"/>
</dbReference>
<sequence length="714" mass="82985">MNDTYKMGSPINQWMPTENLTVTFILTQNCNLKCKYCYQVNKNNSNRMTFDVAKKAIDYILANPNIFVHKAVTWDFIGGEPLLEIDLMDKITDYIKMKTFSENHKWFSLNRINISSNGILYNTEGFQKYLHKNKEKCGIGITIDGIKEKHDLQRVYPDGSGSYDDVAKNVSLWVKQVDNPQTKVTIGSDDLQYLKDSIIHLWKLGIKTVPANVVFENVWKEGDDILFENQLKELADYIVDNKLWDKYNTTLFSDRLGGPFSEEKLNENSCGSGFMLAVDAQGNFYPCLRYAGFSLEHNSPYIIGNVEDGLDFDKLRPFLGVNAQNINDEECLECDIATGCSWCQGQCYDSSENKTNYYRDKSICKMHKARFRANEYFWGRLREEFNISREINNIRSKNLFFIMDDNCVEHCNYNSRCKDNVMPDEILKAGIEFCEKNIYKPVILHSKNSLNIKNINDISYIDRYEIYNNGLQLCDNNSTKIQVVTPQTIESTIKTDICILNLKENEIEDMYLCAKKIFKSCDRINLNIQNYTYSFDLELYKEQLSKILELIEEYHLKEERKEFNKISDTAYLNKLDGCNSGYKSFTLAPNGKIYICPKFYFNDETSYIGDIKNGIQLKGKELFKPINSPFCRECDVYHCDCCVYMNKKLTNEYNIPSALQCRISHVEREIANKFISLVEKEKKIPKENTKTCRQPVEKIFNRIATNAYDIDAFL</sequence>
<dbReference type="Proteomes" id="UP000231322">
    <property type="component" value="Unassembled WGS sequence"/>
</dbReference>
<dbReference type="EMBL" id="PEIK01000005">
    <property type="protein sequence ID" value="PIH04574.1"/>
    <property type="molecule type" value="Genomic_DNA"/>
</dbReference>
<dbReference type="GO" id="GO:0046872">
    <property type="term" value="F:metal ion binding"/>
    <property type="evidence" value="ECO:0007669"/>
    <property type="project" value="UniProtKB-KW"/>
</dbReference>
<dbReference type="SFLD" id="SFLDS00029">
    <property type="entry name" value="Radical_SAM"/>
    <property type="match status" value="1"/>
</dbReference>
<accession>A0A2G7HHN6</accession>
<dbReference type="PANTHER" id="PTHR43273:SF8">
    <property type="entry name" value="RADICAL SAM DOMAIN PROTEIN"/>
    <property type="match status" value="1"/>
</dbReference>
<dbReference type="AlphaFoldDB" id="A0A2G7HHN6"/>
<keyword evidence="2" id="KW-0949">S-adenosyl-L-methionine</keyword>
<dbReference type="NCBIfam" id="TIGR04085">
    <property type="entry name" value="rSAM_more_4Fe4S"/>
    <property type="match status" value="1"/>
</dbReference>
<dbReference type="InterPro" id="IPR023885">
    <property type="entry name" value="4Fe4S-binding_SPASM_dom"/>
</dbReference>
<keyword evidence="5" id="KW-0411">Iron-sulfur</keyword>